<dbReference type="PANTHER" id="PTHR45398:SF1">
    <property type="entry name" value="ENZYME, PUTATIVE (JCVI)-RELATED"/>
    <property type="match status" value="1"/>
</dbReference>
<comment type="caution">
    <text evidence="3">The sequence shown here is derived from an EMBL/GenBank/DDBJ whole genome shotgun (WGS) entry which is preliminary data.</text>
</comment>
<dbReference type="GO" id="GO:0003824">
    <property type="term" value="F:catalytic activity"/>
    <property type="evidence" value="ECO:0007669"/>
    <property type="project" value="InterPro"/>
</dbReference>
<proteinExistence type="predicted"/>
<feature type="region of interest" description="Disordered" evidence="1">
    <location>
        <begin position="390"/>
        <end position="409"/>
    </location>
</feature>
<evidence type="ECO:0000313" key="3">
    <source>
        <dbReference type="EMBL" id="GDY58175.1"/>
    </source>
</evidence>
<dbReference type="SUPFAM" id="SSF52777">
    <property type="entry name" value="CoA-dependent acyltransferases"/>
    <property type="match status" value="2"/>
</dbReference>
<evidence type="ECO:0000256" key="1">
    <source>
        <dbReference type="SAM" id="MobiDB-lite"/>
    </source>
</evidence>
<organism evidence="3 4">
    <name type="scientific">Streptomyces violaceusniger</name>
    <dbReference type="NCBI Taxonomy" id="68280"/>
    <lineage>
        <taxon>Bacteria</taxon>
        <taxon>Bacillati</taxon>
        <taxon>Actinomycetota</taxon>
        <taxon>Actinomycetes</taxon>
        <taxon>Kitasatosporales</taxon>
        <taxon>Streptomycetaceae</taxon>
        <taxon>Streptomyces</taxon>
        <taxon>Streptomyces violaceusniger group</taxon>
    </lineage>
</organism>
<dbReference type="PANTHER" id="PTHR45398">
    <property type="match status" value="1"/>
</dbReference>
<evidence type="ECO:0000313" key="4">
    <source>
        <dbReference type="Proteomes" id="UP000301309"/>
    </source>
</evidence>
<protein>
    <recommendedName>
        <fullName evidence="2">Condensation domain-containing protein</fullName>
    </recommendedName>
</protein>
<dbReference type="Gene3D" id="3.30.559.30">
    <property type="entry name" value="Nonribosomal peptide synthetase, condensation domain"/>
    <property type="match status" value="2"/>
</dbReference>
<name>A0A4D4LAN0_STRVO</name>
<dbReference type="InterPro" id="IPR010060">
    <property type="entry name" value="NRPS_synth"/>
</dbReference>
<keyword evidence="4" id="KW-1185">Reference proteome</keyword>
<feature type="domain" description="Condensation" evidence="2">
    <location>
        <begin position="185"/>
        <end position="392"/>
    </location>
</feature>
<dbReference type="Pfam" id="PF00668">
    <property type="entry name" value="Condensation"/>
    <property type="match status" value="1"/>
</dbReference>
<reference evidence="3 4" key="1">
    <citation type="journal article" date="2020" name="Int. J. Syst. Evol. Microbiol.">
        <title>Reclassification of Streptomyces castelarensis and Streptomyces sporoclivatus as later heterotypic synonyms of Streptomyces antimycoticus.</title>
        <authorList>
            <person name="Komaki H."/>
            <person name="Tamura T."/>
        </authorList>
    </citation>
    <scope>NUCLEOTIDE SEQUENCE [LARGE SCALE GENOMIC DNA]</scope>
    <source>
        <strain evidence="3 4">NBRC 13459</strain>
    </source>
</reference>
<dbReference type="InterPro" id="IPR001242">
    <property type="entry name" value="Condensation_dom"/>
</dbReference>
<dbReference type="Proteomes" id="UP000301309">
    <property type="component" value="Unassembled WGS sequence"/>
</dbReference>
<accession>A0A4D4LAN0</accession>
<evidence type="ECO:0000259" key="2">
    <source>
        <dbReference type="Pfam" id="PF00668"/>
    </source>
</evidence>
<dbReference type="AlphaFoldDB" id="A0A4D4LAN0"/>
<gene>
    <name evidence="3" type="ORF">SVIO_087980</name>
</gene>
<dbReference type="Gene3D" id="3.30.559.10">
    <property type="entry name" value="Chloramphenicol acetyltransferase-like domain"/>
    <property type="match status" value="1"/>
</dbReference>
<dbReference type="NCBIfam" id="TIGR01720">
    <property type="entry name" value="NRPS-para261"/>
    <property type="match status" value="1"/>
</dbReference>
<sequence>MTSEDVTGAGPALGRAVKRVKEQLRAVPDQGLGYGLLRHLNPRIGPRLAALPTPDIGFNYLGRFTEADREEPWMPSATDDGGVLSGAGDDAGLPPAHVLELNAVTVDTSRGPCLTATWSWAEGTLTRPEVDDLAHTWFRVLRAITEHADRPGAGGLTPSDVKPAALTQEVIERLEAACAPAALSDILPLTPLQEGLLFHALYDARATDDYVVQLGLDLDGPLDHQALREAAEALLRRHPNLRAGFWHEGLERPVQAVPATVALPWQEIDLRQPNGDRQREELRAVAAAERNRRFEPTAPPLLRLTLIRLGDHRHHLLLTHHHLLLDGWSLPVVMRDLFQLYRNRAEGGAGELPPVTLYRDFLTWLAERDERDRGAAETAWRQVLDGVEGPTLIAPAAGPPDAPRPLRRS</sequence>
<dbReference type="InterPro" id="IPR023213">
    <property type="entry name" value="CAT-like_dom_sf"/>
</dbReference>
<dbReference type="EMBL" id="BJHW01000001">
    <property type="protein sequence ID" value="GDY58175.1"/>
    <property type="molecule type" value="Genomic_DNA"/>
</dbReference>
<dbReference type="GO" id="GO:0008610">
    <property type="term" value="P:lipid biosynthetic process"/>
    <property type="evidence" value="ECO:0007669"/>
    <property type="project" value="UniProtKB-ARBA"/>
</dbReference>